<evidence type="ECO:0000313" key="4">
    <source>
        <dbReference type="Proteomes" id="UP000704529"/>
    </source>
</evidence>
<dbReference type="Proteomes" id="UP000704529">
    <property type="component" value="Unassembled WGS sequence"/>
</dbReference>
<dbReference type="RefSeq" id="WP_184105875.1">
    <property type="nucleotide sequence ID" value="NZ_JACHNX010000008.1"/>
</dbReference>
<accession>A0AA41A0R1</accession>
<dbReference type="EMBL" id="JACHNX010000008">
    <property type="protein sequence ID" value="MBB4610073.1"/>
    <property type="molecule type" value="Genomic_DNA"/>
</dbReference>
<comment type="caution">
    <text evidence="2">The sequence shown here is derived from an EMBL/GenBank/DDBJ whole genome shotgun (WGS) entry which is preliminary data.</text>
</comment>
<evidence type="ECO:0000313" key="3">
    <source>
        <dbReference type="Proteomes" id="UP000584663"/>
    </source>
</evidence>
<dbReference type="EMBL" id="JAFHKU010000122">
    <property type="protein sequence ID" value="MBN3557850.1"/>
    <property type="molecule type" value="Genomic_DNA"/>
</dbReference>
<sequence>MPEPIADDVLSSVERIDRAIARIEGAIRNRATKEDALARRHAALKARMAEAVTALDDVITRGSVA</sequence>
<dbReference type="Proteomes" id="UP000584663">
    <property type="component" value="Unassembled WGS sequence"/>
</dbReference>
<organism evidence="2 4">
    <name type="scientific">Sphingomonas yabuuchiae</name>
    <dbReference type="NCBI Taxonomy" id="172044"/>
    <lineage>
        <taxon>Bacteria</taxon>
        <taxon>Pseudomonadati</taxon>
        <taxon>Pseudomonadota</taxon>
        <taxon>Alphaproteobacteria</taxon>
        <taxon>Sphingomonadales</taxon>
        <taxon>Sphingomonadaceae</taxon>
        <taxon>Sphingomonas</taxon>
    </lineage>
</organism>
<name>A0AA41A0R1_9SPHN</name>
<evidence type="ECO:0000313" key="2">
    <source>
        <dbReference type="EMBL" id="MBN3557850.1"/>
    </source>
</evidence>
<proteinExistence type="predicted"/>
<keyword evidence="3" id="KW-1185">Reference proteome</keyword>
<reference evidence="2" key="2">
    <citation type="submission" date="2021-01" db="EMBL/GenBank/DDBJ databases">
        <title>Genome Sequencing of Type Strains.</title>
        <authorList>
            <person name="Lemaire J.F."/>
            <person name="Inderbitzin P."/>
            <person name="Collins S.B."/>
            <person name="Wespe N."/>
            <person name="Knight-Connoni V."/>
        </authorList>
    </citation>
    <scope>NUCLEOTIDE SEQUENCE</scope>
    <source>
        <strain evidence="2">DSM 14562</strain>
    </source>
</reference>
<reference evidence="1 3" key="1">
    <citation type="submission" date="2020-08" db="EMBL/GenBank/DDBJ databases">
        <title>Genomic Encyclopedia of Type Strains, Phase IV (KMG-IV): sequencing the most valuable type-strain genomes for metagenomic binning, comparative biology and taxonomic classification.</title>
        <authorList>
            <person name="Goeker M."/>
        </authorList>
    </citation>
    <scope>NUCLEOTIDE SEQUENCE [LARGE SCALE GENOMIC DNA]</scope>
    <source>
        <strain evidence="1 3">DSM 14562</strain>
    </source>
</reference>
<gene>
    <name evidence="1" type="ORF">GGQ89_002300</name>
    <name evidence="2" type="ORF">JYA60_06375</name>
</gene>
<dbReference type="AlphaFoldDB" id="A0AA41A0R1"/>
<evidence type="ECO:0000313" key="1">
    <source>
        <dbReference type="EMBL" id="MBB4610073.1"/>
    </source>
</evidence>
<protein>
    <submittedName>
        <fullName evidence="2">Uncharacterized protein</fullName>
    </submittedName>
</protein>